<evidence type="ECO:0000256" key="4">
    <source>
        <dbReference type="ARBA" id="ARBA00004496"/>
    </source>
</evidence>
<dbReference type="InterPro" id="IPR005135">
    <property type="entry name" value="Endo/exonuclease/phosphatase"/>
</dbReference>
<dbReference type="GO" id="GO:0005737">
    <property type="term" value="C:cytoplasm"/>
    <property type="evidence" value="ECO:0007669"/>
    <property type="project" value="UniProtKB-SubCell"/>
</dbReference>
<dbReference type="GO" id="GO:0046872">
    <property type="term" value="F:metal ion binding"/>
    <property type="evidence" value="ECO:0007669"/>
    <property type="project" value="UniProtKB-KW"/>
</dbReference>
<evidence type="ECO:0000256" key="7">
    <source>
        <dbReference type="ARBA" id="ARBA00022490"/>
    </source>
</evidence>
<dbReference type="AlphaFoldDB" id="A0A8H4RGM4"/>
<keyword evidence="7" id="KW-0963">Cytoplasm</keyword>
<gene>
    <name evidence="26" type="ORF">G7Y89_g8395</name>
</gene>
<evidence type="ECO:0000256" key="1">
    <source>
        <dbReference type="ARBA" id="ARBA00001663"/>
    </source>
</evidence>
<keyword evidence="17" id="KW-0804">Transcription</keyword>
<evidence type="ECO:0000259" key="25">
    <source>
        <dbReference type="Pfam" id="PF03372"/>
    </source>
</evidence>
<feature type="domain" description="Endonuclease/exonuclease/phosphatase" evidence="25">
    <location>
        <begin position="398"/>
        <end position="742"/>
    </location>
</feature>
<evidence type="ECO:0000256" key="19">
    <source>
        <dbReference type="ARBA" id="ARBA00023475"/>
    </source>
</evidence>
<keyword evidence="9" id="KW-0540">Nuclease</keyword>
<dbReference type="InterPro" id="IPR032675">
    <property type="entry name" value="LRR_dom_sf"/>
</dbReference>
<keyword evidence="13" id="KW-0269">Exonuclease</keyword>
<feature type="compositionally biased region" description="Polar residues" evidence="24">
    <location>
        <begin position="132"/>
        <end position="165"/>
    </location>
</feature>
<evidence type="ECO:0000256" key="13">
    <source>
        <dbReference type="ARBA" id="ARBA00022839"/>
    </source>
</evidence>
<evidence type="ECO:0000256" key="22">
    <source>
        <dbReference type="ARBA" id="ARBA00033317"/>
    </source>
</evidence>
<feature type="region of interest" description="Disordered" evidence="24">
    <location>
        <begin position="202"/>
        <end position="232"/>
    </location>
</feature>
<feature type="region of interest" description="Disordered" evidence="24">
    <location>
        <begin position="583"/>
        <end position="605"/>
    </location>
</feature>
<evidence type="ECO:0000256" key="23">
    <source>
        <dbReference type="ARBA" id="ARBA00045495"/>
    </source>
</evidence>
<name>A0A8H4RGM4_9HELO</name>
<dbReference type="InterPro" id="IPR036691">
    <property type="entry name" value="Endo/exonu/phosph_ase_sf"/>
</dbReference>
<dbReference type="PROSITE" id="PS51450">
    <property type="entry name" value="LRR"/>
    <property type="match status" value="1"/>
</dbReference>
<evidence type="ECO:0000256" key="17">
    <source>
        <dbReference type="ARBA" id="ARBA00023163"/>
    </source>
</evidence>
<feature type="region of interest" description="Disordered" evidence="24">
    <location>
        <begin position="754"/>
        <end position="773"/>
    </location>
</feature>
<keyword evidence="11" id="KW-0677">Repeat</keyword>
<evidence type="ECO:0000256" key="8">
    <source>
        <dbReference type="ARBA" id="ARBA00022614"/>
    </source>
</evidence>
<dbReference type="GO" id="GO:0004535">
    <property type="term" value="F:poly(A)-specific ribonuclease activity"/>
    <property type="evidence" value="ECO:0007669"/>
    <property type="project" value="UniProtKB-EC"/>
</dbReference>
<dbReference type="Gene3D" id="3.80.10.10">
    <property type="entry name" value="Ribonuclease Inhibitor"/>
    <property type="match status" value="1"/>
</dbReference>
<dbReference type="EC" id="3.1.13.4" evidence="6"/>
<sequence>MADGYRYPQQSAGNYYYQQQHTQTHHARHQIIRNGTPPNNLRSAFTTETPSPSRSPDSHSPAQNIYGMYNQGQAQGHHGRVNGTPSGRGMPLMYNFQQHQSSHQQQHTQHHTNIQQDHAAHAANGSVLGHHTNYSSGVLSNSTPSFTPNSLQNGHSGTTRGGQAQQITEHWAEQLKLHKEAENANLAMVDHGAPNHFARQRAGENRGLTSSSGAETATDHEEDNADRNRPYRQESVVKRQDWINLDLSGQGLKVLATPLFNYVFLGDLYVASNKITQLPAAIGQLRHLRHLDASFNQLKELPRELGMCVYLRNLLVFNNQIQTLPNELGSLYHLEMLGIEGNPLDSNLKLAIMETGSKAVIQQLREEAPTPMPPPARKIVPLQDGIPPNNQESFKVFSYNILCDKACTETLYGYTPSEALAWEWRREQVLKEIDEQNADIVCLQEVDSDTHYEFLSPKLSVRGYKGVFWPRPRSKTMPEKDAKFVDGCATFFKGSKFILLEKSLVDIANIAINRPDMKNQHDIFNRVMPRDNIAIVTFLENRITGSRVIVGNAHLHWDPQYSDVKLIQMAILMENINALSTKYSTKPPSTDKEKKAGLVDENGSPETNFESEFAPSIKYGSNTQIPLILCGDLNSTSDSSVYELLAKGNIKPSHKELSNYQYGNFSKNGIEHPFSLRSAYSALDKGPDRVTFTNYVPGFRDVIDHIWYSTNTLELTALLGGVDSEYMKTVPGFPNHHFPSDHLSIMGEFVVKGRKEKKTHPEPDFGSSSRRRD</sequence>
<dbReference type="SUPFAM" id="SSF52058">
    <property type="entry name" value="L domain-like"/>
    <property type="match status" value="1"/>
</dbReference>
<evidence type="ECO:0000256" key="14">
    <source>
        <dbReference type="ARBA" id="ARBA00022842"/>
    </source>
</evidence>
<keyword evidence="10" id="KW-0479">Metal-binding</keyword>
<feature type="compositionally biased region" description="Polar residues" evidence="24">
    <location>
        <begin position="36"/>
        <end position="49"/>
    </location>
</feature>
<feature type="region of interest" description="Disordered" evidence="24">
    <location>
        <begin position="127"/>
        <end position="165"/>
    </location>
</feature>
<dbReference type="Proteomes" id="UP000566819">
    <property type="component" value="Unassembled WGS sequence"/>
</dbReference>
<evidence type="ECO:0000256" key="5">
    <source>
        <dbReference type="ARBA" id="ARBA00010774"/>
    </source>
</evidence>
<feature type="compositionally biased region" description="Low complexity" evidence="24">
    <location>
        <begin position="98"/>
        <end position="107"/>
    </location>
</feature>
<comment type="catalytic activity">
    <reaction evidence="1">
        <text>Exonucleolytic cleavage of poly(A) to 5'-AMP.</text>
        <dbReference type="EC" id="3.1.13.4"/>
    </reaction>
</comment>
<dbReference type="Pfam" id="PF03372">
    <property type="entry name" value="Exo_endo_phos"/>
    <property type="match status" value="1"/>
</dbReference>
<evidence type="ECO:0000256" key="10">
    <source>
        <dbReference type="ARBA" id="ARBA00022723"/>
    </source>
</evidence>
<evidence type="ECO:0000313" key="26">
    <source>
        <dbReference type="EMBL" id="KAF4629749.1"/>
    </source>
</evidence>
<feature type="compositionally biased region" description="Low complexity" evidence="24">
    <location>
        <begin position="50"/>
        <end position="61"/>
    </location>
</feature>
<dbReference type="InterPro" id="IPR001611">
    <property type="entry name" value="Leu-rich_rpt"/>
</dbReference>
<dbReference type="PANTHER" id="PTHR12121:SF100">
    <property type="entry name" value="POLY(A)-SPECIFIC RIBONUCLEASE"/>
    <property type="match status" value="1"/>
</dbReference>
<keyword evidence="12" id="KW-0378">Hydrolase</keyword>
<dbReference type="PANTHER" id="PTHR12121">
    <property type="entry name" value="CARBON CATABOLITE REPRESSOR PROTEIN 4"/>
    <property type="match status" value="1"/>
</dbReference>
<evidence type="ECO:0000256" key="2">
    <source>
        <dbReference type="ARBA" id="ARBA00001946"/>
    </source>
</evidence>
<evidence type="ECO:0000256" key="18">
    <source>
        <dbReference type="ARBA" id="ARBA00023242"/>
    </source>
</evidence>
<comment type="cofactor">
    <cofactor evidence="2">
        <name>Mg(2+)</name>
        <dbReference type="ChEBI" id="CHEBI:18420"/>
    </cofactor>
</comment>
<keyword evidence="18" id="KW-0539">Nucleus</keyword>
<evidence type="ECO:0000256" key="12">
    <source>
        <dbReference type="ARBA" id="ARBA00022801"/>
    </source>
</evidence>
<dbReference type="GO" id="GO:0003723">
    <property type="term" value="F:RNA binding"/>
    <property type="evidence" value="ECO:0007669"/>
    <property type="project" value="UniProtKB-KW"/>
</dbReference>
<organism evidence="26 27">
    <name type="scientific">Cudoniella acicularis</name>
    <dbReference type="NCBI Taxonomy" id="354080"/>
    <lineage>
        <taxon>Eukaryota</taxon>
        <taxon>Fungi</taxon>
        <taxon>Dikarya</taxon>
        <taxon>Ascomycota</taxon>
        <taxon>Pezizomycotina</taxon>
        <taxon>Leotiomycetes</taxon>
        <taxon>Helotiales</taxon>
        <taxon>Tricladiaceae</taxon>
        <taxon>Cudoniella</taxon>
    </lineage>
</organism>
<dbReference type="Gene3D" id="3.60.10.10">
    <property type="entry name" value="Endonuclease/exonuclease/phosphatase"/>
    <property type="match status" value="1"/>
</dbReference>
<comment type="function">
    <text evidence="23">Acts as a catalytic component of the CCR4-NOT core complex, which in the nucleus seems to be a general transcription factor, and in the cytoplasm the major mRNA deadenylase involved in mRNA turnover. Ccr4 has 3'-5' RNase activity with a strong preference for polyadenylated substrates and also low exonuclease activity towards single-stranded DNA.</text>
</comment>
<evidence type="ECO:0000313" key="27">
    <source>
        <dbReference type="Proteomes" id="UP000566819"/>
    </source>
</evidence>
<evidence type="ECO:0000256" key="6">
    <source>
        <dbReference type="ARBA" id="ARBA00012161"/>
    </source>
</evidence>
<evidence type="ECO:0000256" key="11">
    <source>
        <dbReference type="ARBA" id="ARBA00022737"/>
    </source>
</evidence>
<feature type="region of interest" description="Disordered" evidence="24">
    <location>
        <begin position="98"/>
        <end position="117"/>
    </location>
</feature>
<evidence type="ECO:0000256" key="20">
    <source>
        <dbReference type="ARBA" id="ARBA00030493"/>
    </source>
</evidence>
<comment type="similarity">
    <text evidence="5">Belongs to the CCR4/nocturin family.</text>
</comment>
<keyword evidence="27" id="KW-1185">Reference proteome</keyword>
<dbReference type="InterPro" id="IPR050410">
    <property type="entry name" value="CCR4/nocturin_mRNA_transcr"/>
</dbReference>
<feature type="compositionally biased region" description="Basic and acidic residues" evidence="24">
    <location>
        <begin position="589"/>
        <end position="598"/>
    </location>
</feature>
<dbReference type="SUPFAM" id="SSF56219">
    <property type="entry name" value="DNase I-like"/>
    <property type="match status" value="1"/>
</dbReference>
<accession>A0A8H4RGM4</accession>
<feature type="region of interest" description="Disordered" evidence="24">
    <location>
        <begin position="19"/>
        <end position="65"/>
    </location>
</feature>
<evidence type="ECO:0000256" key="3">
    <source>
        <dbReference type="ARBA" id="ARBA00004123"/>
    </source>
</evidence>
<proteinExistence type="inferred from homology"/>
<keyword evidence="15" id="KW-0694">RNA-binding</keyword>
<keyword evidence="16" id="KW-0805">Transcription regulation</keyword>
<dbReference type="FunFam" id="3.80.10.10:FF:000447">
    <property type="entry name" value="Glucose-repressible alcohol dehydrogenase transcriptional effector"/>
    <property type="match status" value="1"/>
</dbReference>
<dbReference type="GO" id="GO:0005634">
    <property type="term" value="C:nucleus"/>
    <property type="evidence" value="ECO:0007669"/>
    <property type="project" value="UniProtKB-SubCell"/>
</dbReference>
<keyword evidence="14" id="KW-0460">Magnesium</keyword>
<comment type="subcellular location">
    <subcellularLocation>
        <location evidence="4">Cytoplasm</location>
    </subcellularLocation>
    <subcellularLocation>
        <location evidence="3">Nucleus</location>
    </subcellularLocation>
</comment>
<evidence type="ECO:0000256" key="16">
    <source>
        <dbReference type="ARBA" id="ARBA00023015"/>
    </source>
</evidence>
<dbReference type="FunFam" id="3.60.10.10:FF:000037">
    <property type="entry name" value="Glucose-repressible alcohol dehydrogenase transcriptional effector"/>
    <property type="match status" value="1"/>
</dbReference>
<evidence type="ECO:0000256" key="15">
    <source>
        <dbReference type="ARBA" id="ARBA00022884"/>
    </source>
</evidence>
<evidence type="ECO:0000256" key="9">
    <source>
        <dbReference type="ARBA" id="ARBA00022722"/>
    </source>
</evidence>
<keyword evidence="8" id="KW-0433">Leucine-rich repeat</keyword>
<dbReference type="CDD" id="cd09097">
    <property type="entry name" value="Deadenylase_CCR4"/>
    <property type="match status" value="1"/>
</dbReference>
<evidence type="ECO:0000256" key="24">
    <source>
        <dbReference type="SAM" id="MobiDB-lite"/>
    </source>
</evidence>
<dbReference type="OrthoDB" id="428734at2759"/>
<protein>
    <recommendedName>
        <fullName evidence="19">CCR4-Not complex 3'-5'-exoribonuclease subunit Ccr4</fullName>
        <ecNumber evidence="6">3.1.13.4</ecNumber>
    </recommendedName>
    <alternativeName>
        <fullName evidence="20">Carbon catabolite repressor protein 4</fullName>
    </alternativeName>
    <alternativeName>
        <fullName evidence="21">Cytoplasmic deadenylase</fullName>
    </alternativeName>
    <alternativeName>
        <fullName evidence="22">Glucose-repressible alcohol dehydrogenase transcriptional effector</fullName>
    </alternativeName>
</protein>
<dbReference type="EMBL" id="JAAMPI010000633">
    <property type="protein sequence ID" value="KAF4629749.1"/>
    <property type="molecule type" value="Genomic_DNA"/>
</dbReference>
<reference evidence="26 27" key="1">
    <citation type="submission" date="2020-03" db="EMBL/GenBank/DDBJ databases">
        <title>Draft Genome Sequence of Cudoniella acicularis.</title>
        <authorList>
            <person name="Buettner E."/>
            <person name="Kellner H."/>
        </authorList>
    </citation>
    <scope>NUCLEOTIDE SEQUENCE [LARGE SCALE GENOMIC DNA]</scope>
    <source>
        <strain evidence="26 27">DSM 108380</strain>
    </source>
</reference>
<comment type="caution">
    <text evidence="26">The sequence shown here is derived from an EMBL/GenBank/DDBJ whole genome shotgun (WGS) entry which is preliminary data.</text>
</comment>
<evidence type="ECO:0000256" key="21">
    <source>
        <dbReference type="ARBA" id="ARBA00031469"/>
    </source>
</evidence>